<feature type="chain" id="PRO_5045657421" evidence="1">
    <location>
        <begin position="23"/>
        <end position="159"/>
    </location>
</feature>
<evidence type="ECO:0000313" key="3">
    <source>
        <dbReference type="EMBL" id="NKC29849.1"/>
    </source>
</evidence>
<feature type="domain" description="DUF302" evidence="2">
    <location>
        <begin position="61"/>
        <end position="119"/>
    </location>
</feature>
<dbReference type="SUPFAM" id="SSF103247">
    <property type="entry name" value="TT1751-like"/>
    <property type="match status" value="1"/>
</dbReference>
<evidence type="ECO:0000259" key="2">
    <source>
        <dbReference type="Pfam" id="PF03625"/>
    </source>
</evidence>
<protein>
    <submittedName>
        <fullName evidence="3">DUF302 domain-containing protein</fullName>
    </submittedName>
</protein>
<evidence type="ECO:0000256" key="1">
    <source>
        <dbReference type="SAM" id="SignalP"/>
    </source>
</evidence>
<accession>A0ABX1DY64</accession>
<dbReference type="InterPro" id="IPR035923">
    <property type="entry name" value="TT1751-like_sf"/>
</dbReference>
<dbReference type="PANTHER" id="PTHR38342">
    <property type="entry name" value="SLR5037 PROTEIN"/>
    <property type="match status" value="1"/>
</dbReference>
<dbReference type="InterPro" id="IPR005180">
    <property type="entry name" value="DUF302"/>
</dbReference>
<dbReference type="Gene3D" id="3.30.310.70">
    <property type="entry name" value="TT1751-like domain"/>
    <property type="match status" value="1"/>
</dbReference>
<sequence>MRRILLLTALAAALTQPAPLQAAGPGQDGLVTLPSAHALRPTLDRFAAAVRAAGWKVFGEVDHAEAAREAGLPLRGRTVVLFGNPAAGTPGMAANPTLALDLPMRVLVWEDDQGGVHITRSSGADIASRVFARHGVAIPPEGQRGTEALLERLTRQAVQ</sequence>
<dbReference type="CDD" id="cd14797">
    <property type="entry name" value="DUF302"/>
    <property type="match status" value="1"/>
</dbReference>
<gene>
    <name evidence="3" type="ORF">HEQ75_03170</name>
</gene>
<name>A0ABX1DY64_9PROT</name>
<dbReference type="PANTHER" id="PTHR38342:SF2">
    <property type="entry name" value="INNER MEMBRANE OR EXPORTED"/>
    <property type="match status" value="1"/>
</dbReference>
<dbReference type="EMBL" id="JAAVNE010000003">
    <property type="protein sequence ID" value="NKC29849.1"/>
    <property type="molecule type" value="Genomic_DNA"/>
</dbReference>
<proteinExistence type="predicted"/>
<feature type="signal peptide" evidence="1">
    <location>
        <begin position="1"/>
        <end position="22"/>
    </location>
</feature>
<keyword evidence="4" id="KW-1185">Reference proteome</keyword>
<dbReference type="RefSeq" id="WP_168027476.1">
    <property type="nucleotide sequence ID" value="NZ_JAAVNE010000003.1"/>
</dbReference>
<dbReference type="Proteomes" id="UP000787635">
    <property type="component" value="Unassembled WGS sequence"/>
</dbReference>
<reference evidence="3 4" key="1">
    <citation type="submission" date="2020-03" db="EMBL/GenBank/DDBJ databases">
        <title>Roseomonas selenitidurans sp. nov. isolated from urban soil.</title>
        <authorList>
            <person name="Liu H."/>
        </authorList>
    </citation>
    <scope>NUCLEOTIDE SEQUENCE [LARGE SCALE GENOMIC DNA]</scope>
    <source>
        <strain evidence="3 4">BU-1</strain>
    </source>
</reference>
<evidence type="ECO:0000313" key="4">
    <source>
        <dbReference type="Proteomes" id="UP000787635"/>
    </source>
</evidence>
<organism evidence="3 4">
    <name type="scientific">Falsiroseomonas selenitidurans</name>
    <dbReference type="NCBI Taxonomy" id="2716335"/>
    <lineage>
        <taxon>Bacteria</taxon>
        <taxon>Pseudomonadati</taxon>
        <taxon>Pseudomonadota</taxon>
        <taxon>Alphaproteobacteria</taxon>
        <taxon>Acetobacterales</taxon>
        <taxon>Roseomonadaceae</taxon>
        <taxon>Falsiroseomonas</taxon>
    </lineage>
</organism>
<dbReference type="Pfam" id="PF03625">
    <property type="entry name" value="DUF302"/>
    <property type="match status" value="1"/>
</dbReference>
<keyword evidence="1" id="KW-0732">Signal</keyword>
<comment type="caution">
    <text evidence="3">The sequence shown here is derived from an EMBL/GenBank/DDBJ whole genome shotgun (WGS) entry which is preliminary data.</text>
</comment>